<reference evidence="2" key="2">
    <citation type="journal article" date="2014" name="ISME J.">
        <title>Microbial stratification in low pH oxic and suboxic macroscopic growths along an acid mine drainage.</title>
        <authorList>
            <person name="Mendez-Garcia C."/>
            <person name="Mesa V."/>
            <person name="Sprenger R.R."/>
            <person name="Richter M."/>
            <person name="Diez M.S."/>
            <person name="Solano J."/>
            <person name="Bargiela R."/>
            <person name="Golyshina O.V."/>
            <person name="Manteca A."/>
            <person name="Ramos J.L."/>
            <person name="Gallego J.R."/>
            <person name="Llorente I."/>
            <person name="Martins Dos Santos V.A."/>
            <person name="Jensen O.N."/>
            <person name="Pelaez A.I."/>
            <person name="Sanchez J."/>
            <person name="Ferrer M."/>
        </authorList>
    </citation>
    <scope>NUCLEOTIDE SEQUENCE</scope>
</reference>
<sequence>VQEQSMARTRAPEPRTAQLSIEQMKAAIPKLERRITDLRGFNVSQVRDNGDPAGSALTAKVDGTLQEILGHGTVEYNEYSIGYLGTTAISMFGNGPPLSEVHQAYRRNIEHAIAKLQTLKELYEERVADAAPQAAQPAASKPQIPHDSRRVFVVHGHDDGTKETVARFLQTLELVPIILHEQPNQGRTVIEKFEKHSDVAFAVVLLTPDDVGHSAREPEKVAPRARQNVVLEMGYFLGSLGRNRVCVLHSGGVEFPSDYAGVVYVAIDESGAWRLSLAREIKSSGIMVDLNNAM</sequence>
<organism evidence="2">
    <name type="scientific">mine drainage metagenome</name>
    <dbReference type="NCBI Taxonomy" id="410659"/>
    <lineage>
        <taxon>unclassified sequences</taxon>
        <taxon>metagenomes</taxon>
        <taxon>ecological metagenomes</taxon>
    </lineage>
</organism>
<gene>
    <name evidence="2" type="ORF">B1A_05413</name>
</gene>
<reference evidence="2" key="1">
    <citation type="submission" date="2013-08" db="EMBL/GenBank/DDBJ databases">
        <authorList>
            <person name="Mendez C."/>
            <person name="Richter M."/>
            <person name="Ferrer M."/>
            <person name="Sanchez J."/>
        </authorList>
    </citation>
    <scope>NUCLEOTIDE SEQUENCE</scope>
</reference>
<name>T1CUF1_9ZZZZ</name>
<accession>T1CUF1</accession>
<feature type="non-terminal residue" evidence="2">
    <location>
        <position position="1"/>
    </location>
</feature>
<evidence type="ECO:0000313" key="2">
    <source>
        <dbReference type="EMBL" id="EQD72524.1"/>
    </source>
</evidence>
<proteinExistence type="predicted"/>
<feature type="domain" description="CD-NTase-associated protein 12/Pycsar effector protein TIR" evidence="1">
    <location>
        <begin position="150"/>
        <end position="268"/>
    </location>
</feature>
<dbReference type="Pfam" id="PF10137">
    <property type="entry name" value="CAP12-PCTIR_TIR"/>
    <property type="match status" value="1"/>
</dbReference>
<dbReference type="EMBL" id="AUZX01003942">
    <property type="protein sequence ID" value="EQD72524.1"/>
    <property type="molecule type" value="Genomic_DNA"/>
</dbReference>
<comment type="caution">
    <text evidence="2">The sequence shown here is derived from an EMBL/GenBank/DDBJ whole genome shotgun (WGS) entry which is preliminary data.</text>
</comment>
<dbReference type="InterPro" id="IPR019302">
    <property type="entry name" value="CAP12/PCTIR_TIR_dom"/>
</dbReference>
<dbReference type="AlphaFoldDB" id="T1CUF1"/>
<protein>
    <submittedName>
        <fullName evidence="2">Nucleotide-binding protein containing TIR-like protein domain-like protein</fullName>
    </submittedName>
</protein>
<evidence type="ECO:0000259" key="1">
    <source>
        <dbReference type="Pfam" id="PF10137"/>
    </source>
</evidence>
<dbReference type="GO" id="GO:0050135">
    <property type="term" value="F:NADP+ nucleosidase activity"/>
    <property type="evidence" value="ECO:0007669"/>
    <property type="project" value="InterPro"/>
</dbReference>